<evidence type="ECO:0000256" key="10">
    <source>
        <dbReference type="ARBA" id="ARBA00022840"/>
    </source>
</evidence>
<feature type="binding site" evidence="14">
    <location>
        <position position="33"/>
    </location>
    <ligand>
        <name>L-threonine</name>
        <dbReference type="ChEBI" id="CHEBI:57926"/>
    </ligand>
</feature>
<feature type="binding site" evidence="14">
    <location>
        <position position="65"/>
    </location>
    <ligand>
        <name>L-threonine</name>
        <dbReference type="ChEBI" id="CHEBI:57926"/>
    </ligand>
</feature>
<dbReference type="InterPro" id="IPR005145">
    <property type="entry name" value="Sua5_C"/>
</dbReference>
<dbReference type="GO" id="GO:0006450">
    <property type="term" value="P:regulation of translational fidelity"/>
    <property type="evidence" value="ECO:0007669"/>
    <property type="project" value="TreeGrafter"/>
</dbReference>
<feature type="binding site" evidence="14">
    <location>
        <position position="120"/>
    </location>
    <ligand>
        <name>L-threonine</name>
        <dbReference type="ChEBI" id="CHEBI:57926"/>
    </ligand>
</feature>
<feature type="binding site" evidence="14">
    <location>
        <position position="194"/>
    </location>
    <ligand>
        <name>ATP</name>
        <dbReference type="ChEBI" id="CHEBI:30616"/>
    </ligand>
</feature>
<keyword evidence="6 13" id="KW-0808">Transferase</keyword>
<evidence type="ECO:0000256" key="7">
    <source>
        <dbReference type="ARBA" id="ARBA00022694"/>
    </source>
</evidence>
<feature type="binding site" evidence="14">
    <location>
        <position position="232"/>
    </location>
    <ligand>
        <name>ATP</name>
        <dbReference type="ChEBI" id="CHEBI:30616"/>
    </ligand>
</feature>
<gene>
    <name evidence="16" type="ORF">D3873_02635</name>
</gene>
<comment type="function">
    <text evidence="13">Required for the formation of a threonylcarbamoyl group on adenosine at position 37 (t(6)A37) in tRNAs that read codons beginning with adenine.</text>
</comment>
<dbReference type="Gene3D" id="3.90.870.10">
    <property type="entry name" value="DHBP synthase"/>
    <property type="match status" value="1"/>
</dbReference>
<feature type="binding site" evidence="14">
    <location>
        <position position="142"/>
    </location>
    <ligand>
        <name>L-threonine</name>
        <dbReference type="ChEBI" id="CHEBI:57926"/>
    </ligand>
</feature>
<comment type="similarity">
    <text evidence="2 13">Belongs to the SUA5 family.</text>
</comment>
<dbReference type="EMBL" id="CP032418">
    <property type="protein sequence ID" value="AYC28820.1"/>
    <property type="molecule type" value="Genomic_DNA"/>
</dbReference>
<evidence type="ECO:0000313" key="16">
    <source>
        <dbReference type="EMBL" id="AYC28820.1"/>
    </source>
</evidence>
<dbReference type="InterPro" id="IPR050156">
    <property type="entry name" value="TC-AMP_synthase_SUA5"/>
</dbReference>
<keyword evidence="8 13" id="KW-0548">Nucleotidyltransferase</keyword>
<evidence type="ECO:0000256" key="13">
    <source>
        <dbReference type="PIRNR" id="PIRNR004930"/>
    </source>
</evidence>
<dbReference type="EC" id="2.7.7.87" evidence="3 13"/>
<evidence type="ECO:0000256" key="2">
    <source>
        <dbReference type="ARBA" id="ARBA00007663"/>
    </source>
</evidence>
<dbReference type="GO" id="GO:0005524">
    <property type="term" value="F:ATP binding"/>
    <property type="evidence" value="ECO:0007669"/>
    <property type="project" value="UniProtKB-UniRule"/>
</dbReference>
<evidence type="ECO:0000256" key="11">
    <source>
        <dbReference type="ARBA" id="ARBA00029774"/>
    </source>
</evidence>
<comment type="subcellular location">
    <subcellularLocation>
        <location evidence="1 13">Cytoplasm</location>
    </subcellularLocation>
</comment>
<feature type="binding site" evidence="14">
    <location>
        <position position="140"/>
    </location>
    <ligand>
        <name>L-threonine</name>
        <dbReference type="ChEBI" id="CHEBI:57926"/>
    </ligand>
</feature>
<evidence type="ECO:0000256" key="9">
    <source>
        <dbReference type="ARBA" id="ARBA00022741"/>
    </source>
</evidence>
<keyword evidence="7 13" id="KW-0819">tRNA processing</keyword>
<dbReference type="Proteomes" id="UP000265725">
    <property type="component" value="Chromosome"/>
</dbReference>
<feature type="binding site" evidence="14">
    <location>
        <position position="180"/>
    </location>
    <ligand>
        <name>L-threonine</name>
        <dbReference type="ChEBI" id="CHEBI:57926"/>
    </ligand>
</feature>
<accession>A0A385YQZ8</accession>
<proteinExistence type="inferred from homology"/>
<dbReference type="Pfam" id="PF03481">
    <property type="entry name" value="Sua5_C"/>
    <property type="match status" value="1"/>
</dbReference>
<dbReference type="GO" id="GO:0061710">
    <property type="term" value="F:L-threonylcarbamoyladenylate synthase"/>
    <property type="evidence" value="ECO:0007669"/>
    <property type="project" value="UniProtKB-EC"/>
</dbReference>
<dbReference type="GO" id="GO:0003725">
    <property type="term" value="F:double-stranded RNA binding"/>
    <property type="evidence" value="ECO:0007669"/>
    <property type="project" value="UniProtKB-UniRule"/>
</dbReference>
<evidence type="ECO:0000256" key="12">
    <source>
        <dbReference type="ARBA" id="ARBA00048366"/>
    </source>
</evidence>
<feature type="binding site" evidence="14">
    <location>
        <position position="150"/>
    </location>
    <ligand>
        <name>ATP</name>
        <dbReference type="ChEBI" id="CHEBI:30616"/>
    </ligand>
</feature>
<evidence type="ECO:0000256" key="6">
    <source>
        <dbReference type="ARBA" id="ARBA00022679"/>
    </source>
</evidence>
<feature type="binding site" evidence="14">
    <location>
        <position position="56"/>
    </location>
    <ligand>
        <name>ATP</name>
        <dbReference type="ChEBI" id="CHEBI:30616"/>
    </ligand>
</feature>
<dbReference type="PANTHER" id="PTHR17490:SF16">
    <property type="entry name" value="THREONYLCARBAMOYL-AMP SYNTHASE"/>
    <property type="match status" value="1"/>
</dbReference>
<dbReference type="KEGG" id="paek:D3873_02635"/>
<dbReference type="PANTHER" id="PTHR17490">
    <property type="entry name" value="SUA5"/>
    <property type="match status" value="1"/>
</dbReference>
<keyword evidence="17" id="KW-1185">Reference proteome</keyword>
<feature type="binding site" evidence="14">
    <location>
        <position position="116"/>
    </location>
    <ligand>
        <name>ATP</name>
        <dbReference type="ChEBI" id="CHEBI:30616"/>
    </ligand>
</feature>
<organism evidence="16 17">
    <name type="scientific">Paenisporosarcina cavernae</name>
    <dbReference type="NCBI Taxonomy" id="2320858"/>
    <lineage>
        <taxon>Bacteria</taxon>
        <taxon>Bacillati</taxon>
        <taxon>Bacillota</taxon>
        <taxon>Bacilli</taxon>
        <taxon>Bacillales</taxon>
        <taxon>Caryophanaceae</taxon>
        <taxon>Paenisporosarcina</taxon>
    </lineage>
</organism>
<keyword evidence="5 13" id="KW-0963">Cytoplasm</keyword>
<evidence type="ECO:0000256" key="1">
    <source>
        <dbReference type="ARBA" id="ARBA00004496"/>
    </source>
</evidence>
<feature type="domain" description="YrdC-like" evidence="15">
    <location>
        <begin position="11"/>
        <end position="198"/>
    </location>
</feature>
<dbReference type="SUPFAM" id="SSF55821">
    <property type="entry name" value="YrdC/RibB"/>
    <property type="match status" value="1"/>
</dbReference>
<evidence type="ECO:0000259" key="15">
    <source>
        <dbReference type="PROSITE" id="PS51163"/>
    </source>
</evidence>
<evidence type="ECO:0000256" key="8">
    <source>
        <dbReference type="ARBA" id="ARBA00022695"/>
    </source>
</evidence>
<sequence length="336" mass="35282">MKTEVLDASIEVSYDIAAKSLLQDELVAFPTETVYGLGAIATSEQAVAKIFAAKGRPSDNPLIVHVASISQVEQYVTTIPDNARKAMEAFWPGALTVVLPAKQGVFPPNVTAGLSTVGLRVPNHPVARKLLEKVAAPIAAPSSNRSGKPSPTSAAHVVQDLQGVIPYIVDGGETAIGVESTVVDFTVTPPAILRPGGVTEEMLRECLGDVASARLAHQSDAPKAPGMKYAHYAPDAPVFLVHEDRTRVVTALHSAKSQGHKVALIAPSSFADVGADVFMDAGESVDSFAARVFSLFRACNASDASVILVTVPERAGVGEALFNRIEKAAAGKWWVS</sequence>
<dbReference type="FunFam" id="3.90.870.10:FF:000009">
    <property type="entry name" value="Threonylcarbamoyl-AMP synthase, putative"/>
    <property type="match status" value="1"/>
</dbReference>
<dbReference type="PIRSF" id="PIRSF004930">
    <property type="entry name" value="Tln_factor_SUA5"/>
    <property type="match status" value="1"/>
</dbReference>
<dbReference type="GO" id="GO:0008033">
    <property type="term" value="P:tRNA processing"/>
    <property type="evidence" value="ECO:0007669"/>
    <property type="project" value="UniProtKB-KW"/>
</dbReference>
<dbReference type="GO" id="GO:0005737">
    <property type="term" value="C:cytoplasm"/>
    <property type="evidence" value="ECO:0007669"/>
    <property type="project" value="UniProtKB-SubCell"/>
</dbReference>
<evidence type="ECO:0000256" key="5">
    <source>
        <dbReference type="ARBA" id="ARBA00022490"/>
    </source>
</evidence>
<evidence type="ECO:0000256" key="3">
    <source>
        <dbReference type="ARBA" id="ARBA00012584"/>
    </source>
</evidence>
<evidence type="ECO:0000256" key="14">
    <source>
        <dbReference type="PIRSR" id="PIRSR004930-1"/>
    </source>
</evidence>
<evidence type="ECO:0000256" key="4">
    <source>
        <dbReference type="ARBA" id="ARBA00015492"/>
    </source>
</evidence>
<dbReference type="InterPro" id="IPR017945">
    <property type="entry name" value="DHBP_synth_RibB-like_a/b_dom"/>
</dbReference>
<evidence type="ECO:0000313" key="17">
    <source>
        <dbReference type="Proteomes" id="UP000265725"/>
    </source>
</evidence>
<dbReference type="InterPro" id="IPR038385">
    <property type="entry name" value="Sua5/YwlC_C"/>
</dbReference>
<comment type="catalytic activity">
    <reaction evidence="12 13">
        <text>L-threonine + hydrogencarbonate + ATP = L-threonylcarbamoyladenylate + diphosphate + H2O</text>
        <dbReference type="Rhea" id="RHEA:36407"/>
        <dbReference type="ChEBI" id="CHEBI:15377"/>
        <dbReference type="ChEBI" id="CHEBI:17544"/>
        <dbReference type="ChEBI" id="CHEBI:30616"/>
        <dbReference type="ChEBI" id="CHEBI:33019"/>
        <dbReference type="ChEBI" id="CHEBI:57926"/>
        <dbReference type="ChEBI" id="CHEBI:73682"/>
        <dbReference type="EC" id="2.7.7.87"/>
    </reaction>
</comment>
<dbReference type="Pfam" id="PF01300">
    <property type="entry name" value="Sua5_yciO_yrdC"/>
    <property type="match status" value="1"/>
</dbReference>
<dbReference type="InterPro" id="IPR006070">
    <property type="entry name" value="Sua5-like_dom"/>
</dbReference>
<protein>
    <recommendedName>
        <fullName evidence="4 13">Threonylcarbamoyl-AMP synthase</fullName>
        <shortName evidence="13">TC-AMP synthase</shortName>
        <ecNumber evidence="3 13">2.7.7.87</ecNumber>
    </recommendedName>
    <alternativeName>
        <fullName evidence="11 13">L-threonylcarbamoyladenylate synthase</fullName>
    </alternativeName>
</protein>
<dbReference type="RefSeq" id="WP_119882564.1">
    <property type="nucleotide sequence ID" value="NZ_CP032418.1"/>
</dbReference>
<dbReference type="InterPro" id="IPR010923">
    <property type="entry name" value="T(6)A37_SUA5"/>
</dbReference>
<dbReference type="AlphaFoldDB" id="A0A385YQZ8"/>
<reference evidence="17" key="1">
    <citation type="submission" date="2018-09" db="EMBL/GenBank/DDBJ databases">
        <authorList>
            <person name="Zhu H."/>
        </authorList>
    </citation>
    <scope>NUCLEOTIDE SEQUENCE [LARGE SCALE GENOMIC DNA]</scope>
    <source>
        <strain evidence="17">K2R23-3</strain>
    </source>
</reference>
<dbReference type="PROSITE" id="PS51163">
    <property type="entry name" value="YRDC"/>
    <property type="match status" value="1"/>
</dbReference>
<name>A0A385YQZ8_9BACL</name>
<feature type="binding site" evidence="14">
    <location>
        <position position="60"/>
    </location>
    <ligand>
        <name>ATP</name>
        <dbReference type="ChEBI" id="CHEBI:30616"/>
    </ligand>
</feature>
<dbReference type="Gene3D" id="3.40.50.11030">
    <property type="entry name" value="Threonylcarbamoyl-AMP synthase, C-terminal domain"/>
    <property type="match status" value="1"/>
</dbReference>
<keyword evidence="9 13" id="KW-0547">Nucleotide-binding</keyword>
<keyword evidence="10 13" id="KW-0067">ATP-binding</keyword>
<dbReference type="OrthoDB" id="9814580at2"/>
<dbReference type="GO" id="GO:0000049">
    <property type="term" value="F:tRNA binding"/>
    <property type="evidence" value="ECO:0007669"/>
    <property type="project" value="TreeGrafter"/>
</dbReference>
<dbReference type="NCBIfam" id="TIGR00057">
    <property type="entry name" value="L-threonylcarbamoyladenylate synthase"/>
    <property type="match status" value="1"/>
</dbReference>